<reference evidence="2" key="1">
    <citation type="submission" date="2022-08" db="EMBL/GenBank/DDBJ databases">
        <title>Complete genome sequence of 14 non-tuberculosis mycobacteria type-strains.</title>
        <authorList>
            <person name="Igarashi Y."/>
            <person name="Osugi A."/>
            <person name="Mitarai S."/>
        </authorList>
    </citation>
    <scope>NUCLEOTIDE SEQUENCE</scope>
    <source>
        <strain evidence="2">ATCC 51985</strain>
    </source>
</reference>
<gene>
    <name evidence="2" type="ORF">MJO58_07630</name>
</gene>
<protein>
    <submittedName>
        <fullName evidence="2">Uncharacterized protein</fullName>
    </submittedName>
</protein>
<dbReference type="RefSeq" id="WP_239722488.1">
    <property type="nucleotide sequence ID" value="NZ_CP092423.2"/>
</dbReference>
<feature type="region of interest" description="Disordered" evidence="1">
    <location>
        <begin position="46"/>
        <end position="69"/>
    </location>
</feature>
<dbReference type="Proteomes" id="UP001055171">
    <property type="component" value="Chromosome"/>
</dbReference>
<accession>A0ABY3UW57</accession>
<dbReference type="EMBL" id="CP092423">
    <property type="protein sequence ID" value="ULP43817.1"/>
    <property type="molecule type" value="Genomic_DNA"/>
</dbReference>
<evidence type="ECO:0000256" key="1">
    <source>
        <dbReference type="SAM" id="MobiDB-lite"/>
    </source>
</evidence>
<organism evidence="2 3">
    <name type="scientific">Mycobacterium lentiflavum</name>
    <dbReference type="NCBI Taxonomy" id="141349"/>
    <lineage>
        <taxon>Bacteria</taxon>
        <taxon>Bacillati</taxon>
        <taxon>Actinomycetota</taxon>
        <taxon>Actinomycetes</taxon>
        <taxon>Mycobacteriales</taxon>
        <taxon>Mycobacteriaceae</taxon>
        <taxon>Mycobacterium</taxon>
        <taxon>Mycobacterium simiae complex</taxon>
    </lineage>
</organism>
<sequence length="69" mass="7852">MSQLQRADDLAVRDFWFPGDHWFGHRSPTDEEMAESRSAALLMSSLRTPDSVAKPEDAGNAHQQARLRR</sequence>
<evidence type="ECO:0000313" key="3">
    <source>
        <dbReference type="Proteomes" id="UP001055171"/>
    </source>
</evidence>
<proteinExistence type="predicted"/>
<keyword evidence="3" id="KW-1185">Reference proteome</keyword>
<name>A0ABY3UW57_MYCLN</name>
<evidence type="ECO:0000313" key="2">
    <source>
        <dbReference type="EMBL" id="ULP43817.1"/>
    </source>
</evidence>